<keyword evidence="3" id="KW-1185">Reference proteome</keyword>
<dbReference type="AlphaFoldDB" id="A0A9W6H8X8"/>
<evidence type="ECO:0000313" key="2">
    <source>
        <dbReference type="EMBL" id="GLJ76100.1"/>
    </source>
</evidence>
<keyword evidence="1" id="KW-1133">Transmembrane helix</keyword>
<evidence type="ECO:0000256" key="1">
    <source>
        <dbReference type="SAM" id="Phobius"/>
    </source>
</evidence>
<protein>
    <submittedName>
        <fullName evidence="2">Uncharacterized protein</fullName>
    </submittedName>
</protein>
<reference evidence="2" key="2">
    <citation type="submission" date="2023-01" db="EMBL/GenBank/DDBJ databases">
        <authorList>
            <person name="Sun Q."/>
            <person name="Evtushenko L."/>
        </authorList>
    </citation>
    <scope>NUCLEOTIDE SEQUENCE</scope>
    <source>
        <strain evidence="2">VKM Ac-1401</strain>
    </source>
</reference>
<gene>
    <name evidence="2" type="ORF">GCM10017584_16740</name>
</gene>
<reference evidence="2" key="1">
    <citation type="journal article" date="2014" name="Int. J. Syst. Evol. Microbiol.">
        <title>Complete genome sequence of Corynebacterium casei LMG S-19264T (=DSM 44701T), isolated from a smear-ripened cheese.</title>
        <authorList>
            <consortium name="US DOE Joint Genome Institute (JGI-PGF)"/>
            <person name="Walter F."/>
            <person name="Albersmeier A."/>
            <person name="Kalinowski J."/>
            <person name="Ruckert C."/>
        </authorList>
    </citation>
    <scope>NUCLEOTIDE SEQUENCE</scope>
    <source>
        <strain evidence="2">VKM Ac-1401</strain>
    </source>
</reference>
<keyword evidence="1" id="KW-0812">Transmembrane</keyword>
<comment type="caution">
    <text evidence="2">The sequence shown here is derived from an EMBL/GenBank/DDBJ whole genome shotgun (WGS) entry which is preliminary data.</text>
</comment>
<organism evidence="2 3">
    <name type="scientific">Leifsonia poae</name>
    <dbReference type="NCBI Taxonomy" id="110933"/>
    <lineage>
        <taxon>Bacteria</taxon>
        <taxon>Bacillati</taxon>
        <taxon>Actinomycetota</taxon>
        <taxon>Actinomycetes</taxon>
        <taxon>Micrococcales</taxon>
        <taxon>Microbacteriaceae</taxon>
        <taxon>Leifsonia</taxon>
    </lineage>
</organism>
<name>A0A9W6H8X8_9MICO</name>
<accession>A0A9W6H8X8</accession>
<dbReference type="Proteomes" id="UP001142372">
    <property type="component" value="Unassembled WGS sequence"/>
</dbReference>
<sequence>MVTVFAPETLPAAGVTAEMVVLVSGVALVMALVTGEGSPAHPTRTRAVAAAMPIPAMSRRGADDCEEWRMRPS</sequence>
<proteinExistence type="predicted"/>
<keyword evidence="1" id="KW-0472">Membrane</keyword>
<dbReference type="EMBL" id="BSEN01000006">
    <property type="protein sequence ID" value="GLJ76100.1"/>
    <property type="molecule type" value="Genomic_DNA"/>
</dbReference>
<feature type="transmembrane region" description="Helical" evidence="1">
    <location>
        <begin position="12"/>
        <end position="34"/>
    </location>
</feature>
<evidence type="ECO:0000313" key="3">
    <source>
        <dbReference type="Proteomes" id="UP001142372"/>
    </source>
</evidence>